<dbReference type="CDD" id="cd00093">
    <property type="entry name" value="HTH_XRE"/>
    <property type="match status" value="1"/>
</dbReference>
<dbReference type="PROSITE" id="PS50943">
    <property type="entry name" value="HTH_CROC1"/>
    <property type="match status" value="1"/>
</dbReference>
<dbReference type="InterPro" id="IPR013096">
    <property type="entry name" value="Cupin_2"/>
</dbReference>
<dbReference type="AlphaFoldDB" id="A0A411Z247"/>
<proteinExistence type="predicted"/>
<dbReference type="Pfam" id="PF07883">
    <property type="entry name" value="Cupin_2"/>
    <property type="match status" value="1"/>
</dbReference>
<name>A0A411Z247_9RHOB</name>
<dbReference type="SUPFAM" id="SSF47413">
    <property type="entry name" value="lambda repressor-like DNA-binding domains"/>
    <property type="match status" value="1"/>
</dbReference>
<dbReference type="InterPro" id="IPR010982">
    <property type="entry name" value="Lambda_DNA-bd_dom_sf"/>
</dbReference>
<accession>A0A411Z247</accession>
<protein>
    <submittedName>
        <fullName evidence="4">XRE family transcriptional regulator</fullName>
    </submittedName>
</protein>
<dbReference type="RefSeq" id="WP_118152318.1">
    <property type="nucleotide sequence ID" value="NZ_QWEY01000005.1"/>
</dbReference>
<evidence type="ECO:0000313" key="5">
    <source>
        <dbReference type="Proteomes" id="UP000284547"/>
    </source>
</evidence>
<keyword evidence="5" id="KW-1185">Reference proteome</keyword>
<dbReference type="PANTHER" id="PTHR46797:SF25">
    <property type="entry name" value="TRANSCRIPTIONAL REGULATOR"/>
    <property type="match status" value="1"/>
</dbReference>
<dbReference type="Pfam" id="PF01381">
    <property type="entry name" value="HTH_3"/>
    <property type="match status" value="1"/>
</dbReference>
<evidence type="ECO:0000259" key="3">
    <source>
        <dbReference type="PROSITE" id="PS50943"/>
    </source>
</evidence>
<dbReference type="InterPro" id="IPR050807">
    <property type="entry name" value="TransReg_Diox_bact_type"/>
</dbReference>
<dbReference type="SUPFAM" id="SSF51182">
    <property type="entry name" value="RmlC-like cupins"/>
    <property type="match status" value="1"/>
</dbReference>
<dbReference type="InterPro" id="IPR011051">
    <property type="entry name" value="RmlC_Cupin_sf"/>
</dbReference>
<keyword evidence="1" id="KW-0238">DNA-binding</keyword>
<dbReference type="GO" id="GO:0005829">
    <property type="term" value="C:cytosol"/>
    <property type="evidence" value="ECO:0007669"/>
    <property type="project" value="TreeGrafter"/>
</dbReference>
<dbReference type="GO" id="GO:0003677">
    <property type="term" value="F:DNA binding"/>
    <property type="evidence" value="ECO:0007669"/>
    <property type="project" value="UniProtKB-KW"/>
</dbReference>
<dbReference type="OrthoDB" id="9814751at2"/>
<reference evidence="4 5" key="1">
    <citation type="submission" date="2018-08" db="EMBL/GenBank/DDBJ databases">
        <title>Flavobacterium tibetense sp. nov., isolated from a wetland YonghuCo on Tibetan Plateau.</title>
        <authorList>
            <person name="Phurbu D."/>
            <person name="Lu H."/>
            <person name="Xing P."/>
        </authorList>
    </citation>
    <scope>NUCLEOTIDE SEQUENCE [LARGE SCALE GENOMIC DNA]</scope>
    <source>
        <strain evidence="4 5">DJC</strain>
    </source>
</reference>
<sequence>MAKKPAGAAFALGRRIRSRRQMMSMTLQELSNACGVSVSYISQVERDNAVPTLGTLAEIAAALDVSIDFFIASPRQSDSVTRAGARHRFSVAGHSVLYETIGAEFPGHELTSFVLNVPPGYHSETVQHFGEEIIFVLEGTFLQVVDGQEVLLQAGDSMHYLGQHPHSYSNPGDQMARVLWTGKMLHGATPSDYAPRKGSAGATPASTPHHERENAPEDATVSPAK</sequence>
<comment type="caution">
    <text evidence="4">The sequence shown here is derived from an EMBL/GenBank/DDBJ whole genome shotgun (WGS) entry which is preliminary data.</text>
</comment>
<dbReference type="CDD" id="cd02209">
    <property type="entry name" value="cupin_XRE_C"/>
    <property type="match status" value="1"/>
</dbReference>
<evidence type="ECO:0000313" key="4">
    <source>
        <dbReference type="EMBL" id="RGP37102.1"/>
    </source>
</evidence>
<gene>
    <name evidence="4" type="ORF">D1012_10555</name>
</gene>
<organism evidence="4 5">
    <name type="scientific">Pseudotabrizicola alkalilacus</name>
    <dbReference type="NCBI Taxonomy" id="2305252"/>
    <lineage>
        <taxon>Bacteria</taxon>
        <taxon>Pseudomonadati</taxon>
        <taxon>Pseudomonadota</taxon>
        <taxon>Alphaproteobacteria</taxon>
        <taxon>Rhodobacterales</taxon>
        <taxon>Paracoccaceae</taxon>
        <taxon>Pseudotabrizicola</taxon>
    </lineage>
</organism>
<feature type="region of interest" description="Disordered" evidence="2">
    <location>
        <begin position="189"/>
        <end position="225"/>
    </location>
</feature>
<dbReference type="Gene3D" id="1.10.260.40">
    <property type="entry name" value="lambda repressor-like DNA-binding domains"/>
    <property type="match status" value="1"/>
</dbReference>
<dbReference type="PANTHER" id="PTHR46797">
    <property type="entry name" value="HTH-TYPE TRANSCRIPTIONAL REGULATOR"/>
    <property type="match status" value="1"/>
</dbReference>
<dbReference type="SMART" id="SM00530">
    <property type="entry name" value="HTH_XRE"/>
    <property type="match status" value="1"/>
</dbReference>
<dbReference type="Proteomes" id="UP000284547">
    <property type="component" value="Unassembled WGS sequence"/>
</dbReference>
<dbReference type="InterPro" id="IPR014710">
    <property type="entry name" value="RmlC-like_jellyroll"/>
</dbReference>
<dbReference type="Gene3D" id="2.60.120.10">
    <property type="entry name" value="Jelly Rolls"/>
    <property type="match status" value="1"/>
</dbReference>
<evidence type="ECO:0000256" key="2">
    <source>
        <dbReference type="SAM" id="MobiDB-lite"/>
    </source>
</evidence>
<evidence type="ECO:0000256" key="1">
    <source>
        <dbReference type="ARBA" id="ARBA00023125"/>
    </source>
</evidence>
<dbReference type="InterPro" id="IPR001387">
    <property type="entry name" value="Cro/C1-type_HTH"/>
</dbReference>
<feature type="domain" description="HTH cro/C1-type" evidence="3">
    <location>
        <begin position="16"/>
        <end position="70"/>
    </location>
</feature>
<dbReference type="EMBL" id="QWEY01000005">
    <property type="protein sequence ID" value="RGP37102.1"/>
    <property type="molecule type" value="Genomic_DNA"/>
</dbReference>
<dbReference type="GO" id="GO:0003700">
    <property type="term" value="F:DNA-binding transcription factor activity"/>
    <property type="evidence" value="ECO:0007669"/>
    <property type="project" value="TreeGrafter"/>
</dbReference>